<evidence type="ECO:0008006" key="5">
    <source>
        <dbReference type="Google" id="ProtNLM"/>
    </source>
</evidence>
<sequence length="546" mass="59904">MINTLVGLGSLALLSAAVSGFYSSPSRAPRPGNLAIRIRMSSHDETFEPLRFDKRSELFGASQGDEPRRGRPGIVVFSGGTAFNAASAEMASRNVGFNVQSSEREGSYDNLSRSDSANSLVDMLTSELNAGESNANPSSTSGRGTKVWHVLPVTDDGGSTAEIVRVLGGPAVGDIRSRLLRLAPGTTREARAVLRLLGHRLTSAKSLKDEGRDLRGFSTEKISRMAREEWLDILDGGRSNDLAGSGDEINEHPLWEGVSAPYRSIIRSFLVHFNNQLLLQHNGVRQSSSNPSFDWTGGSVGNFFFAGARTFFGSLPAAIFLFSKVAGIPSGSRVLPAVLTEERLVLGAIFKDDTRIRGQYQISHPHPRLPPAEENQRDRSDSARHKEVTKSSIHSQAGLRSLHHSQIYRVAYLLRDPTWQRKQNANFGWSDRHEIYPAPNPLLLDALSNANCIVFGCGSLFTSVLPSLVLDGVGEAVARARSVPKVLLLNGWHDRETCWSETDTRSGELVVRRMDVTDFVKAVVDNDPMDHPRGPKELRYERTLVR</sequence>
<dbReference type="Gene3D" id="3.40.50.10680">
    <property type="entry name" value="CofD-like domains"/>
    <property type="match status" value="1"/>
</dbReference>
<organism evidence="3 4">
    <name type="scientific">Thalassiosira oceanica</name>
    <name type="common">Marine diatom</name>
    <dbReference type="NCBI Taxonomy" id="159749"/>
    <lineage>
        <taxon>Eukaryota</taxon>
        <taxon>Sar</taxon>
        <taxon>Stramenopiles</taxon>
        <taxon>Ochrophyta</taxon>
        <taxon>Bacillariophyta</taxon>
        <taxon>Coscinodiscophyceae</taxon>
        <taxon>Thalassiosirophycidae</taxon>
        <taxon>Thalassiosirales</taxon>
        <taxon>Thalassiosiraceae</taxon>
        <taxon>Thalassiosira</taxon>
    </lineage>
</organism>
<dbReference type="SUPFAM" id="SSF142338">
    <property type="entry name" value="CofD-like"/>
    <property type="match status" value="1"/>
</dbReference>
<dbReference type="OrthoDB" id="10267139at2759"/>
<feature type="compositionally biased region" description="Basic and acidic residues" evidence="1">
    <location>
        <begin position="374"/>
        <end position="389"/>
    </location>
</feature>
<evidence type="ECO:0000256" key="1">
    <source>
        <dbReference type="SAM" id="MobiDB-lite"/>
    </source>
</evidence>
<feature type="chain" id="PRO_5003839923" description="Deacetylase sirtuin-type domain-containing protein" evidence="2">
    <location>
        <begin position="21"/>
        <end position="546"/>
    </location>
</feature>
<feature type="region of interest" description="Disordered" evidence="1">
    <location>
        <begin position="361"/>
        <end position="396"/>
    </location>
</feature>
<dbReference type="InterPro" id="IPR038136">
    <property type="entry name" value="CofD-like_dom_sf"/>
</dbReference>
<dbReference type="EMBL" id="AGNL01018089">
    <property type="protein sequence ID" value="EJK63660.1"/>
    <property type="molecule type" value="Genomic_DNA"/>
</dbReference>
<accession>K0SE96</accession>
<keyword evidence="4" id="KW-1185">Reference proteome</keyword>
<dbReference type="PANTHER" id="PTHR31240">
    <property type="entry name" value="MATERNAL EFFECT EMBRYO ARREST 18"/>
    <property type="match status" value="1"/>
</dbReference>
<keyword evidence="2" id="KW-0732">Signal</keyword>
<evidence type="ECO:0000313" key="4">
    <source>
        <dbReference type="Proteomes" id="UP000266841"/>
    </source>
</evidence>
<dbReference type="Pfam" id="PF01933">
    <property type="entry name" value="CofD"/>
    <property type="match status" value="1"/>
</dbReference>
<protein>
    <recommendedName>
        <fullName evidence="5">Deacetylase sirtuin-type domain-containing protein</fullName>
    </recommendedName>
</protein>
<feature type="signal peptide" evidence="2">
    <location>
        <begin position="1"/>
        <end position="20"/>
    </location>
</feature>
<dbReference type="PANTHER" id="PTHR31240:SF0">
    <property type="entry name" value="MATERNAL EFFECT EMBRYO ARREST 18"/>
    <property type="match status" value="1"/>
</dbReference>
<reference evidence="3 4" key="1">
    <citation type="journal article" date="2012" name="Genome Biol.">
        <title>Genome and low-iron response of an oceanic diatom adapted to chronic iron limitation.</title>
        <authorList>
            <person name="Lommer M."/>
            <person name="Specht M."/>
            <person name="Roy A.S."/>
            <person name="Kraemer L."/>
            <person name="Andreson R."/>
            <person name="Gutowska M.A."/>
            <person name="Wolf J."/>
            <person name="Bergner S.V."/>
            <person name="Schilhabel M.B."/>
            <person name="Klostermeier U.C."/>
            <person name="Beiko R.G."/>
            <person name="Rosenstiel P."/>
            <person name="Hippler M."/>
            <person name="Laroche J."/>
        </authorList>
    </citation>
    <scope>NUCLEOTIDE SEQUENCE [LARGE SCALE GENOMIC DNA]</scope>
    <source>
        <strain evidence="3 4">CCMP1005</strain>
    </source>
</reference>
<dbReference type="InterPro" id="IPR002882">
    <property type="entry name" value="CofD"/>
</dbReference>
<evidence type="ECO:0000256" key="2">
    <source>
        <dbReference type="SAM" id="SignalP"/>
    </source>
</evidence>
<gene>
    <name evidence="3" type="ORF">THAOC_15669</name>
</gene>
<proteinExistence type="predicted"/>
<name>K0SE96_THAOC</name>
<dbReference type="eggNOG" id="ENOG502QUXN">
    <property type="taxonomic scope" value="Eukaryota"/>
</dbReference>
<comment type="caution">
    <text evidence="3">The sequence shown here is derived from an EMBL/GenBank/DDBJ whole genome shotgun (WGS) entry which is preliminary data.</text>
</comment>
<evidence type="ECO:0000313" key="3">
    <source>
        <dbReference type="EMBL" id="EJK63660.1"/>
    </source>
</evidence>
<dbReference type="GO" id="GO:0043743">
    <property type="term" value="F:LPPG:FO 2-phospho-L-lactate transferase activity"/>
    <property type="evidence" value="ECO:0007669"/>
    <property type="project" value="InterPro"/>
</dbReference>
<dbReference type="Proteomes" id="UP000266841">
    <property type="component" value="Unassembled WGS sequence"/>
</dbReference>
<dbReference type="AlphaFoldDB" id="K0SE96"/>